<evidence type="ECO:0000313" key="2">
    <source>
        <dbReference type="EMBL" id="RKI17611.1"/>
    </source>
</evidence>
<comment type="caution">
    <text evidence="2">The sequence shown here is derived from an EMBL/GenBank/DDBJ whole genome shotgun (WGS) entry which is preliminary data.</text>
</comment>
<dbReference type="EMBL" id="RAWI01000002">
    <property type="protein sequence ID" value="RKI17611.1"/>
    <property type="molecule type" value="Genomic_DNA"/>
</dbReference>
<gene>
    <name evidence="2" type="ORF">D7Y13_00520</name>
</gene>
<feature type="region of interest" description="Disordered" evidence="1">
    <location>
        <begin position="1"/>
        <end position="144"/>
    </location>
</feature>
<feature type="compositionally biased region" description="Low complexity" evidence="1">
    <location>
        <begin position="23"/>
        <end position="43"/>
    </location>
</feature>
<keyword evidence="3" id="KW-1185">Reference proteome</keyword>
<evidence type="ECO:0000313" key="3">
    <source>
        <dbReference type="Proteomes" id="UP000278907"/>
    </source>
</evidence>
<sequence>MPRKIGGGSSSFKAPSLSPPASPSLSKPKNTVATSAPSTSTKTSQKRPLDAVDGSASASGSNKKTKVDAEPKDNTTEARLKRAEVRAKRRQESTGAVDASGGRSGFIGTAQGFQKMDPKTDGKQRVETPFGPVNASKFPTTDPAFKITSQKKDYGKQSVGDRYSHLVPALKASGASDKDIATDLLNALDGGKPSVLTDNKSKNAAAKLTAIMNVSEPMRVGGSDKAGRAALRMVQEGKISLEDAFTGNNPSFPMAVKPDYMRRAVNYEDKNYRKPIETPTQFSKIGEYMSDSSDDES</sequence>
<reference evidence="2 3" key="1">
    <citation type="submission" date="2018-09" db="EMBL/GenBank/DDBJ databases">
        <authorList>
            <person name="Livingstone P.G."/>
            <person name="Whitworth D.E."/>
        </authorList>
    </citation>
    <scope>NUCLEOTIDE SEQUENCE [LARGE SCALE GENOMIC DNA]</scope>
    <source>
        <strain evidence="2 3">CA031B</strain>
    </source>
</reference>
<accession>A0ABX9QTJ9</accession>
<protein>
    <submittedName>
        <fullName evidence="2">Uncharacterized protein</fullName>
    </submittedName>
</protein>
<dbReference type="RefSeq" id="WP_120531196.1">
    <property type="nucleotide sequence ID" value="NZ_RAWI01000002.1"/>
</dbReference>
<name>A0ABX9QTJ9_9BACT</name>
<dbReference type="Proteomes" id="UP000278907">
    <property type="component" value="Unassembled WGS sequence"/>
</dbReference>
<feature type="region of interest" description="Disordered" evidence="1">
    <location>
        <begin position="278"/>
        <end position="297"/>
    </location>
</feature>
<evidence type="ECO:0000256" key="1">
    <source>
        <dbReference type="SAM" id="MobiDB-lite"/>
    </source>
</evidence>
<feature type="compositionally biased region" description="Basic and acidic residues" evidence="1">
    <location>
        <begin position="65"/>
        <end position="92"/>
    </location>
</feature>
<organism evidence="2 3">
    <name type="scientific">Corallococcus praedator</name>
    <dbReference type="NCBI Taxonomy" id="2316724"/>
    <lineage>
        <taxon>Bacteria</taxon>
        <taxon>Pseudomonadati</taxon>
        <taxon>Myxococcota</taxon>
        <taxon>Myxococcia</taxon>
        <taxon>Myxococcales</taxon>
        <taxon>Cystobacterineae</taxon>
        <taxon>Myxococcaceae</taxon>
        <taxon>Corallococcus</taxon>
    </lineage>
</organism>
<feature type="compositionally biased region" description="Basic and acidic residues" evidence="1">
    <location>
        <begin position="116"/>
        <end position="126"/>
    </location>
</feature>
<proteinExistence type="predicted"/>